<dbReference type="OrthoDB" id="9836210at2759"/>
<evidence type="ECO:0000256" key="2">
    <source>
        <dbReference type="ARBA" id="ARBA00022692"/>
    </source>
</evidence>
<feature type="transmembrane region" description="Helical" evidence="6">
    <location>
        <begin position="146"/>
        <end position="172"/>
    </location>
</feature>
<dbReference type="Proteomes" id="UP000625711">
    <property type="component" value="Unassembled WGS sequence"/>
</dbReference>
<evidence type="ECO:0000256" key="1">
    <source>
        <dbReference type="ARBA" id="ARBA00004141"/>
    </source>
</evidence>
<accession>A0A834MJH0</accession>
<keyword evidence="4 6" id="KW-0472">Membrane</keyword>
<dbReference type="SUPFAM" id="SSF48652">
    <property type="entry name" value="Tetraspanin"/>
    <property type="match status" value="1"/>
</dbReference>
<evidence type="ECO:0000313" key="7">
    <source>
        <dbReference type="EMBL" id="KAF7280694.1"/>
    </source>
</evidence>
<name>A0A834MJH0_RHYFE</name>
<protein>
    <submittedName>
        <fullName evidence="7">Uncharacterized protein</fullName>
    </submittedName>
</protein>
<dbReference type="Gene3D" id="1.10.1450.10">
    <property type="entry name" value="Tetraspanin"/>
    <property type="match status" value="1"/>
</dbReference>
<gene>
    <name evidence="7" type="ORF">GWI33_005551</name>
</gene>
<evidence type="ECO:0000313" key="8">
    <source>
        <dbReference type="Proteomes" id="UP000625711"/>
    </source>
</evidence>
<evidence type="ECO:0000256" key="5">
    <source>
        <dbReference type="SAM" id="MobiDB-lite"/>
    </source>
</evidence>
<dbReference type="InterPro" id="IPR008952">
    <property type="entry name" value="Tetraspanin_EC2_sf"/>
</dbReference>
<dbReference type="GO" id="GO:0016020">
    <property type="term" value="C:membrane"/>
    <property type="evidence" value="ECO:0007669"/>
    <property type="project" value="UniProtKB-SubCell"/>
</dbReference>
<dbReference type="InterPro" id="IPR018499">
    <property type="entry name" value="Tetraspanin/Peripherin"/>
</dbReference>
<feature type="transmembrane region" description="Helical" evidence="6">
    <location>
        <begin position="63"/>
        <end position="87"/>
    </location>
</feature>
<dbReference type="AlphaFoldDB" id="A0A834MJH0"/>
<dbReference type="EMBL" id="JAACXV010000277">
    <property type="protein sequence ID" value="KAF7280694.1"/>
    <property type="molecule type" value="Genomic_DNA"/>
</dbReference>
<feature type="transmembrane region" description="Helical" evidence="6">
    <location>
        <begin position="107"/>
        <end position="134"/>
    </location>
</feature>
<dbReference type="Pfam" id="PF00335">
    <property type="entry name" value="Tetraspanin"/>
    <property type="match status" value="1"/>
</dbReference>
<evidence type="ECO:0000256" key="6">
    <source>
        <dbReference type="SAM" id="Phobius"/>
    </source>
</evidence>
<feature type="region of interest" description="Disordered" evidence="5">
    <location>
        <begin position="12"/>
        <end position="43"/>
    </location>
</feature>
<organism evidence="7 8">
    <name type="scientific">Rhynchophorus ferrugineus</name>
    <name type="common">Red palm weevil</name>
    <name type="synonym">Curculio ferrugineus</name>
    <dbReference type="NCBI Taxonomy" id="354439"/>
    <lineage>
        <taxon>Eukaryota</taxon>
        <taxon>Metazoa</taxon>
        <taxon>Ecdysozoa</taxon>
        <taxon>Arthropoda</taxon>
        <taxon>Hexapoda</taxon>
        <taxon>Insecta</taxon>
        <taxon>Pterygota</taxon>
        <taxon>Neoptera</taxon>
        <taxon>Endopterygota</taxon>
        <taxon>Coleoptera</taxon>
        <taxon>Polyphaga</taxon>
        <taxon>Cucujiformia</taxon>
        <taxon>Curculionidae</taxon>
        <taxon>Dryophthorinae</taxon>
        <taxon>Rhynchophorus</taxon>
    </lineage>
</organism>
<sequence>MFITLTVMKAFKSKSKKKQDEKSKSAKSEKKIPSTNQSPPSKTDVIVRFGKPVCQINFKRIKLLTSVAVILIIILILVSFDFIITAIKIRSHLGAFINMISKGDGEILPTLLAVPAFCFICLNIASTIFIYKIFSVKKSPGSNRALFILILAGFLLMVITVTVKIITLVHMYKSHQSLHSGIIDTMKKYAVNSYYKIEMDRLQIEFKCCGSKKYDDWYNVSWFEKDVSSNTSIALSGQTPYSCCAMRTSLPCIHYDIEETGKSYNYAPEFNLTINTVGCYNRILEKKREVGLEIVRDLFILFFLELLVLMPMRFLQTGHSVDSKFEGNSKKYTVWLLGIYKGKNKSNDAPEPPPLPAELMQ</sequence>
<feature type="compositionally biased region" description="Basic and acidic residues" evidence="5">
    <location>
        <begin position="18"/>
        <end position="32"/>
    </location>
</feature>
<evidence type="ECO:0000256" key="3">
    <source>
        <dbReference type="ARBA" id="ARBA00022989"/>
    </source>
</evidence>
<keyword evidence="2 6" id="KW-0812">Transmembrane</keyword>
<reference evidence="7" key="1">
    <citation type="submission" date="2020-08" db="EMBL/GenBank/DDBJ databases">
        <title>Genome sequencing and assembly of the red palm weevil Rhynchophorus ferrugineus.</title>
        <authorList>
            <person name="Dias G.B."/>
            <person name="Bergman C.M."/>
            <person name="Manee M."/>
        </authorList>
    </citation>
    <scope>NUCLEOTIDE SEQUENCE</scope>
    <source>
        <strain evidence="7">AA-2017</strain>
        <tissue evidence="7">Whole larva</tissue>
    </source>
</reference>
<evidence type="ECO:0000256" key="4">
    <source>
        <dbReference type="ARBA" id="ARBA00023136"/>
    </source>
</evidence>
<keyword evidence="8" id="KW-1185">Reference proteome</keyword>
<keyword evidence="3 6" id="KW-1133">Transmembrane helix</keyword>
<proteinExistence type="predicted"/>
<comment type="caution">
    <text evidence="7">The sequence shown here is derived from an EMBL/GenBank/DDBJ whole genome shotgun (WGS) entry which is preliminary data.</text>
</comment>
<comment type="subcellular location">
    <subcellularLocation>
        <location evidence="1">Membrane</location>
        <topology evidence="1">Multi-pass membrane protein</topology>
    </subcellularLocation>
</comment>